<dbReference type="EMBL" id="JANPWZ010001921">
    <property type="protein sequence ID" value="KAJ3562321.1"/>
    <property type="molecule type" value="Genomic_DNA"/>
</dbReference>
<dbReference type="InterPro" id="IPR011009">
    <property type="entry name" value="Kinase-like_dom_sf"/>
</dbReference>
<protein>
    <recommendedName>
        <fullName evidence="4">Protein kinase domain-containing protein</fullName>
    </recommendedName>
</protein>
<sequence>MAEIVGIVASVLTLCQAISLGAKTICDLYEAPEEMCQLQNQIEIFKNVLRLMQTTASETSTDNLRSPLSNSEQILGELSRTVHEIVLSHNGHSSATRRIRWYRSRRNIVKQCQRLKESRESLWLGIGSDLLLSNHQIQLALDNSNRQSISAQSTVINKLQTIARLVGQRQNSEPIGTRESSPDSGELQVPTLLRTTARLFDEVAEDSISEGANPTEGNIRDQLVCIGHRLSHGGLSVASSLERSPRYCPEIYTDAPSSELISYNYYEVESTAFTRTANCAILYSPSPRQHRRLTISVVTTTDSSSYWRVRDGVPKLLGAHKTAIGLPNKLASSVLAYLRQLSEIEEDSHLDFFYRDQSGAQCAFRFSTSSTHFNAGAYIARATNFISHMNFSLFLRGVPGISPLVGVVVQETGTVSGFMTELPKKGHLFRHIGNGKPRESWVRLEKWCIQIIQAVAEVHSKGLVVGSLLDSPICAASVDGNDNAVLSLRFRTHLLNTSVSIKKHPPENRAAILQGADVRVLPPTDIFHLGQLLWRIINQDFAAFFPDGCIAGDTSRVIDNQTRSPTPRQVEGYPPYILDVIAACCAEDPFKRVPASQLLEMVPLSNLTSVGADSNSTDEYLMTPEECDEMHHFVVVCDLCGRMSPKHYFGCTTCCVGDFYLCPGCFTSRRHCLDNEHYLHEYIEGETDDKYYSSPNETGVRNVVKV</sequence>
<dbReference type="SUPFAM" id="SSF56112">
    <property type="entry name" value="Protein kinase-like (PK-like)"/>
    <property type="match status" value="1"/>
</dbReference>
<organism evidence="2 3">
    <name type="scientific">Xylaria arbuscula</name>
    <dbReference type="NCBI Taxonomy" id="114810"/>
    <lineage>
        <taxon>Eukaryota</taxon>
        <taxon>Fungi</taxon>
        <taxon>Dikarya</taxon>
        <taxon>Ascomycota</taxon>
        <taxon>Pezizomycotina</taxon>
        <taxon>Sordariomycetes</taxon>
        <taxon>Xylariomycetidae</taxon>
        <taxon>Xylariales</taxon>
        <taxon>Xylariaceae</taxon>
        <taxon>Xylaria</taxon>
    </lineage>
</organism>
<proteinExistence type="predicted"/>
<dbReference type="Proteomes" id="UP001148614">
    <property type="component" value="Unassembled WGS sequence"/>
</dbReference>
<evidence type="ECO:0000256" key="1">
    <source>
        <dbReference type="SAM" id="SignalP"/>
    </source>
</evidence>
<feature type="chain" id="PRO_5040958024" description="Protein kinase domain-containing protein" evidence="1">
    <location>
        <begin position="18"/>
        <end position="706"/>
    </location>
</feature>
<dbReference type="Gene3D" id="1.10.510.10">
    <property type="entry name" value="Transferase(Phosphotransferase) domain 1"/>
    <property type="match status" value="1"/>
</dbReference>
<feature type="signal peptide" evidence="1">
    <location>
        <begin position="1"/>
        <end position="17"/>
    </location>
</feature>
<keyword evidence="1" id="KW-0732">Signal</keyword>
<accession>A0A9W8N830</accession>
<evidence type="ECO:0000313" key="2">
    <source>
        <dbReference type="EMBL" id="KAJ3562321.1"/>
    </source>
</evidence>
<reference evidence="2" key="1">
    <citation type="submission" date="2022-07" db="EMBL/GenBank/DDBJ databases">
        <title>Genome Sequence of Xylaria arbuscula.</title>
        <authorList>
            <person name="Buettner E."/>
        </authorList>
    </citation>
    <scope>NUCLEOTIDE SEQUENCE</scope>
    <source>
        <strain evidence="2">VT107</strain>
    </source>
</reference>
<evidence type="ECO:0008006" key="4">
    <source>
        <dbReference type="Google" id="ProtNLM"/>
    </source>
</evidence>
<keyword evidence="3" id="KW-1185">Reference proteome</keyword>
<name>A0A9W8N830_9PEZI</name>
<evidence type="ECO:0000313" key="3">
    <source>
        <dbReference type="Proteomes" id="UP001148614"/>
    </source>
</evidence>
<comment type="caution">
    <text evidence="2">The sequence shown here is derived from an EMBL/GenBank/DDBJ whole genome shotgun (WGS) entry which is preliminary data.</text>
</comment>
<dbReference type="AlphaFoldDB" id="A0A9W8N830"/>
<gene>
    <name evidence="2" type="ORF">NPX13_g8609</name>
</gene>